<name>A0AAW0BD00_9AGAR</name>
<dbReference type="EMBL" id="JAWWNJ010000043">
    <property type="protein sequence ID" value="KAK7019474.1"/>
    <property type="molecule type" value="Genomic_DNA"/>
</dbReference>
<accession>A0AAW0BD00</accession>
<evidence type="ECO:0000313" key="3">
    <source>
        <dbReference type="EMBL" id="KAK7023742.1"/>
    </source>
</evidence>
<protein>
    <submittedName>
        <fullName evidence="3">Uncharacterized protein</fullName>
    </submittedName>
</protein>
<sequence length="145" mass="16690">MGRPRSKLSPEEILARRAQAAWEYRQRCVLLILPPAPAPADLRVRHKAAVNEKARLRMRAHRQKLQQAPASVQLEYAVKAAQYRRDYVERARQEMCMPRSHPSSNVRRAPPAKPRRPRAYPPTSSQEASEEEETSEDGHQESGRF</sequence>
<comment type="caution">
    <text evidence="3">The sequence shown here is derived from an EMBL/GenBank/DDBJ whole genome shotgun (WGS) entry which is preliminary data.</text>
</comment>
<feature type="compositionally biased region" description="Basic and acidic residues" evidence="1">
    <location>
        <begin position="136"/>
        <end position="145"/>
    </location>
</feature>
<organism evidence="3 4">
    <name type="scientific">Favolaschia claudopus</name>
    <dbReference type="NCBI Taxonomy" id="2862362"/>
    <lineage>
        <taxon>Eukaryota</taxon>
        <taxon>Fungi</taxon>
        <taxon>Dikarya</taxon>
        <taxon>Basidiomycota</taxon>
        <taxon>Agaricomycotina</taxon>
        <taxon>Agaricomycetes</taxon>
        <taxon>Agaricomycetidae</taxon>
        <taxon>Agaricales</taxon>
        <taxon>Marasmiineae</taxon>
        <taxon>Mycenaceae</taxon>
        <taxon>Favolaschia</taxon>
    </lineage>
</organism>
<evidence type="ECO:0000313" key="4">
    <source>
        <dbReference type="Proteomes" id="UP001362999"/>
    </source>
</evidence>
<dbReference type="AlphaFoldDB" id="A0AAW0BD00"/>
<dbReference type="EMBL" id="JAWWNJ010000035">
    <property type="protein sequence ID" value="KAK7023742.1"/>
    <property type="molecule type" value="Genomic_DNA"/>
</dbReference>
<proteinExistence type="predicted"/>
<keyword evidence="4" id="KW-1185">Reference proteome</keyword>
<feature type="region of interest" description="Disordered" evidence="1">
    <location>
        <begin position="93"/>
        <end position="145"/>
    </location>
</feature>
<gene>
    <name evidence="3" type="ORF">R3P38DRAFT_3194269</name>
    <name evidence="2" type="ORF">R3P38DRAFT_3198782</name>
</gene>
<reference evidence="3 4" key="1">
    <citation type="journal article" date="2024" name="J Genomics">
        <title>Draft genome sequencing and assembly of Favolaschia claudopus CIRM-BRFM 2984 isolated from oak limbs.</title>
        <authorList>
            <person name="Navarro D."/>
            <person name="Drula E."/>
            <person name="Chaduli D."/>
            <person name="Cazenave R."/>
            <person name="Ahrendt S."/>
            <person name="Wang J."/>
            <person name="Lipzen A."/>
            <person name="Daum C."/>
            <person name="Barry K."/>
            <person name="Grigoriev I.V."/>
            <person name="Favel A."/>
            <person name="Rosso M.N."/>
            <person name="Martin F."/>
        </authorList>
    </citation>
    <scope>NUCLEOTIDE SEQUENCE [LARGE SCALE GENOMIC DNA]</scope>
    <source>
        <strain evidence="3 4">CIRM-BRFM 2984</strain>
    </source>
</reference>
<dbReference type="Proteomes" id="UP001362999">
    <property type="component" value="Unassembled WGS sequence"/>
</dbReference>
<evidence type="ECO:0000256" key="1">
    <source>
        <dbReference type="SAM" id="MobiDB-lite"/>
    </source>
</evidence>
<evidence type="ECO:0000313" key="2">
    <source>
        <dbReference type="EMBL" id="KAK7019474.1"/>
    </source>
</evidence>